<reference evidence="2 3" key="1">
    <citation type="submission" date="2019-09" db="EMBL/GenBank/DDBJ databases">
        <authorList>
            <person name="Chandra G."/>
            <person name="Truman W A."/>
        </authorList>
    </citation>
    <scope>NUCLEOTIDE SEQUENCE [LARGE SCALE GENOMIC DNA]</scope>
    <source>
        <strain evidence="2">PS645</strain>
    </source>
</reference>
<dbReference type="Proteomes" id="UP000325607">
    <property type="component" value="Unassembled WGS sequence"/>
</dbReference>
<evidence type="ECO:0000256" key="1">
    <source>
        <dbReference type="SAM" id="MobiDB-lite"/>
    </source>
</evidence>
<gene>
    <name evidence="2" type="ORF">PS645_04906</name>
</gene>
<feature type="compositionally biased region" description="Basic and acidic residues" evidence="1">
    <location>
        <begin position="156"/>
        <end position="170"/>
    </location>
</feature>
<protein>
    <submittedName>
        <fullName evidence="2">Uncharacterized protein</fullName>
    </submittedName>
</protein>
<dbReference type="RefSeq" id="WP_150582742.1">
    <property type="nucleotide sequence ID" value="NZ_CABVGX010000059.1"/>
</dbReference>
<sequence length="182" mass="19513">MLVSANTQLLMAPRLKKPGEDPVADAAAGLQGAMAQTLQNNVQAQTAQASAKVQESATQTSTQQASKASRISDNVDEAFAKTRVGLQLVYAQLPADVLNRLHGGGATNEFQAYMNKTPQERIQDAILQEMGLTKEEVAQMPPEQQQAVAKEMAERMQDKAEMAQAEKENAAAEDDSTVVATL</sequence>
<name>A0A5E6WWE5_PSEFL</name>
<accession>A0A5E6WWE5</accession>
<dbReference type="AlphaFoldDB" id="A0A5E6WWE5"/>
<feature type="region of interest" description="Disordered" evidence="1">
    <location>
        <begin position="156"/>
        <end position="182"/>
    </location>
</feature>
<evidence type="ECO:0000313" key="2">
    <source>
        <dbReference type="EMBL" id="VVN32547.1"/>
    </source>
</evidence>
<organism evidence="2 3">
    <name type="scientific">Pseudomonas fluorescens</name>
    <dbReference type="NCBI Taxonomy" id="294"/>
    <lineage>
        <taxon>Bacteria</taxon>
        <taxon>Pseudomonadati</taxon>
        <taxon>Pseudomonadota</taxon>
        <taxon>Gammaproteobacteria</taxon>
        <taxon>Pseudomonadales</taxon>
        <taxon>Pseudomonadaceae</taxon>
        <taxon>Pseudomonas</taxon>
    </lineage>
</organism>
<evidence type="ECO:0000313" key="3">
    <source>
        <dbReference type="Proteomes" id="UP000325607"/>
    </source>
</evidence>
<dbReference type="EMBL" id="CABVGX010000059">
    <property type="protein sequence ID" value="VVN32547.1"/>
    <property type="molecule type" value="Genomic_DNA"/>
</dbReference>
<dbReference type="OrthoDB" id="8641953at2"/>
<proteinExistence type="predicted"/>